<dbReference type="GO" id="GO:0005524">
    <property type="term" value="F:ATP binding"/>
    <property type="evidence" value="ECO:0007669"/>
    <property type="project" value="UniProtKB-KW"/>
</dbReference>
<evidence type="ECO:0000256" key="6">
    <source>
        <dbReference type="ARBA" id="ARBA00022840"/>
    </source>
</evidence>
<dbReference type="InterPro" id="IPR003594">
    <property type="entry name" value="HATPase_dom"/>
</dbReference>
<dbReference type="SMART" id="SM00387">
    <property type="entry name" value="HATPase_c"/>
    <property type="match status" value="1"/>
</dbReference>
<dbReference type="InterPro" id="IPR013656">
    <property type="entry name" value="PAS_4"/>
</dbReference>
<gene>
    <name evidence="11" type="ORF">OV287_50795</name>
</gene>
<dbReference type="Gene3D" id="3.30.450.20">
    <property type="entry name" value="PAS domain"/>
    <property type="match status" value="1"/>
</dbReference>
<dbReference type="RefSeq" id="WP_267541327.1">
    <property type="nucleotide sequence ID" value="NZ_JAPNKA010000001.1"/>
</dbReference>
<dbReference type="Gene3D" id="3.30.565.10">
    <property type="entry name" value="Histidine kinase-like ATPase, C-terminal domain"/>
    <property type="match status" value="1"/>
</dbReference>
<dbReference type="InterPro" id="IPR000700">
    <property type="entry name" value="PAS-assoc_C"/>
</dbReference>
<accession>A0ABT4AM45</accession>
<name>A0ABT4AM45_9BACT</name>
<dbReference type="PRINTS" id="PR00344">
    <property type="entry name" value="BCTRLSENSOR"/>
</dbReference>
<evidence type="ECO:0000256" key="5">
    <source>
        <dbReference type="ARBA" id="ARBA00022777"/>
    </source>
</evidence>
<dbReference type="InterPro" id="IPR000014">
    <property type="entry name" value="PAS"/>
</dbReference>
<dbReference type="Proteomes" id="UP001207654">
    <property type="component" value="Unassembled WGS sequence"/>
</dbReference>
<dbReference type="PROSITE" id="PS50113">
    <property type="entry name" value="PAC"/>
    <property type="match status" value="1"/>
</dbReference>
<feature type="domain" description="PAC" evidence="10">
    <location>
        <begin position="302"/>
        <end position="356"/>
    </location>
</feature>
<dbReference type="SUPFAM" id="SSF55785">
    <property type="entry name" value="PYP-like sensor domain (PAS domain)"/>
    <property type="match status" value="1"/>
</dbReference>
<dbReference type="SMART" id="SM00091">
    <property type="entry name" value="PAS"/>
    <property type="match status" value="1"/>
</dbReference>
<dbReference type="PANTHER" id="PTHR43065">
    <property type="entry name" value="SENSOR HISTIDINE KINASE"/>
    <property type="match status" value="1"/>
</dbReference>
<comment type="catalytic activity">
    <reaction evidence="1">
        <text>ATP + protein L-histidine = ADP + protein N-phospho-L-histidine.</text>
        <dbReference type="EC" id="2.7.13.3"/>
    </reaction>
</comment>
<feature type="domain" description="Histidine kinase" evidence="9">
    <location>
        <begin position="376"/>
        <end position="634"/>
    </location>
</feature>
<feature type="transmembrane region" description="Helical" evidence="8">
    <location>
        <begin position="187"/>
        <end position="210"/>
    </location>
</feature>
<dbReference type="InterPro" id="IPR036890">
    <property type="entry name" value="HATPase_C_sf"/>
</dbReference>
<evidence type="ECO:0000256" key="2">
    <source>
        <dbReference type="ARBA" id="ARBA00012438"/>
    </source>
</evidence>
<evidence type="ECO:0000256" key="1">
    <source>
        <dbReference type="ARBA" id="ARBA00000085"/>
    </source>
</evidence>
<feature type="transmembrane region" description="Helical" evidence="8">
    <location>
        <begin position="158"/>
        <end position="175"/>
    </location>
</feature>
<keyword evidence="3" id="KW-0808">Transferase</keyword>
<keyword evidence="8" id="KW-1133">Transmembrane helix</keyword>
<evidence type="ECO:0000256" key="7">
    <source>
        <dbReference type="ARBA" id="ARBA00023012"/>
    </source>
</evidence>
<comment type="caution">
    <text evidence="11">The sequence shown here is derived from an EMBL/GenBank/DDBJ whole genome shotgun (WGS) entry which is preliminary data.</text>
</comment>
<dbReference type="EMBL" id="JAPNKA010000001">
    <property type="protein sequence ID" value="MCY1082769.1"/>
    <property type="molecule type" value="Genomic_DNA"/>
</dbReference>
<dbReference type="InterPro" id="IPR004358">
    <property type="entry name" value="Sig_transdc_His_kin-like_C"/>
</dbReference>
<keyword evidence="8" id="KW-0812">Transmembrane</keyword>
<protein>
    <recommendedName>
        <fullName evidence="2">histidine kinase</fullName>
        <ecNumber evidence="2">2.7.13.3</ecNumber>
    </recommendedName>
</protein>
<feature type="transmembrane region" description="Helical" evidence="8">
    <location>
        <begin position="81"/>
        <end position="103"/>
    </location>
</feature>
<keyword evidence="5" id="KW-0418">Kinase</keyword>
<evidence type="ECO:0000256" key="4">
    <source>
        <dbReference type="ARBA" id="ARBA00022741"/>
    </source>
</evidence>
<proteinExistence type="predicted"/>
<evidence type="ECO:0000256" key="8">
    <source>
        <dbReference type="SAM" id="Phobius"/>
    </source>
</evidence>
<feature type="transmembrane region" description="Helical" evidence="8">
    <location>
        <begin position="55"/>
        <end position="75"/>
    </location>
</feature>
<dbReference type="Pfam" id="PF02518">
    <property type="entry name" value="HATPase_c"/>
    <property type="match status" value="1"/>
</dbReference>
<dbReference type="PANTHER" id="PTHR43065:SF46">
    <property type="entry name" value="C4-DICARBOXYLATE TRANSPORT SENSOR PROTEIN DCTB"/>
    <property type="match status" value="1"/>
</dbReference>
<evidence type="ECO:0000313" key="12">
    <source>
        <dbReference type="Proteomes" id="UP001207654"/>
    </source>
</evidence>
<keyword evidence="6 11" id="KW-0067">ATP-binding</keyword>
<dbReference type="NCBIfam" id="TIGR00229">
    <property type="entry name" value="sensory_box"/>
    <property type="match status" value="1"/>
</dbReference>
<dbReference type="SUPFAM" id="SSF55874">
    <property type="entry name" value="ATPase domain of HSP90 chaperone/DNA topoisomerase II/histidine kinase"/>
    <property type="match status" value="1"/>
</dbReference>
<dbReference type="Pfam" id="PF08448">
    <property type="entry name" value="PAS_4"/>
    <property type="match status" value="1"/>
</dbReference>
<organism evidence="11 12">
    <name type="scientific">Archangium lansingense</name>
    <dbReference type="NCBI Taxonomy" id="2995310"/>
    <lineage>
        <taxon>Bacteria</taxon>
        <taxon>Pseudomonadati</taxon>
        <taxon>Myxococcota</taxon>
        <taxon>Myxococcia</taxon>
        <taxon>Myxococcales</taxon>
        <taxon>Cystobacterineae</taxon>
        <taxon>Archangiaceae</taxon>
        <taxon>Archangium</taxon>
    </lineage>
</organism>
<evidence type="ECO:0000313" key="11">
    <source>
        <dbReference type="EMBL" id="MCY1082769.1"/>
    </source>
</evidence>
<keyword evidence="12" id="KW-1185">Reference proteome</keyword>
<feature type="transmembrane region" description="Helical" evidence="8">
    <location>
        <begin position="110"/>
        <end position="127"/>
    </location>
</feature>
<dbReference type="PROSITE" id="PS50109">
    <property type="entry name" value="HIS_KIN"/>
    <property type="match status" value="1"/>
</dbReference>
<dbReference type="Gene3D" id="1.10.287.130">
    <property type="match status" value="1"/>
</dbReference>
<dbReference type="EC" id="2.7.13.3" evidence="2"/>
<keyword evidence="8" id="KW-0472">Membrane</keyword>
<evidence type="ECO:0000259" key="10">
    <source>
        <dbReference type="PROSITE" id="PS50113"/>
    </source>
</evidence>
<dbReference type="InterPro" id="IPR005467">
    <property type="entry name" value="His_kinase_dom"/>
</dbReference>
<evidence type="ECO:0000259" key="9">
    <source>
        <dbReference type="PROSITE" id="PS50109"/>
    </source>
</evidence>
<dbReference type="CDD" id="cd00130">
    <property type="entry name" value="PAS"/>
    <property type="match status" value="1"/>
</dbReference>
<keyword evidence="7" id="KW-0902">Two-component regulatory system</keyword>
<sequence length="646" mass="70472">MMPSEDTGGDRNNGAVAQQGREAWSRALWARLVERLDAFIPEALRQGDSLELSRARMVVGLCLCLTGGSLVFLGLLRLTPYAWSMGVMSGLCGGGFLGVLALLRWRASTRLPALLLCSMLSGVIAFTTLHMDMLAMATHAASVLVPVMAVYLLGWRMGLGFSVLSILTPLVFYPLTTSPPGLSAMEWSLSIFTAIFAVFGWAVSSLFLSFRTEAHATLEQTRKTLLENEGELSSLIESTDDVVCSLDVEGRLITANQSAKHYFQRIFGEEISPGEFIFSALPPERQLRWKERLERARGGNRLKEEVSLPAFQEGRKLVELELTVSPVRSEQGEVVRLTVFGRDVTERKAAEARLSELHRGLVDASRQAGMAEVATGVLHNVGNTLNSVNVSASLVAERLRGLRVSSLEKAVQLLREHEADAGTFLTEDPRGRQFPAYLEALTAQLVQERDAVLTELRALCDGVEHIRVVVGMQQQYARFSGVVEEVSLPELIDGALRLQTVSFGRAGIEVRREYADVPSIWVDRHKLLQILINLLSNARHAVKEGGRQDGCLTLRVVPGDAGRVCIIVADNGMGIAPEHLPLLFTHGFTTKKDGHGFGLHTSALAAEELGGLLSCASAGRGQGATFSLELPVRKERPREEGSTATR</sequence>
<keyword evidence="4" id="KW-0547">Nucleotide-binding</keyword>
<reference evidence="11 12" key="1">
    <citation type="submission" date="2022-11" db="EMBL/GenBank/DDBJ databases">
        <title>Minimal conservation of predation-associated metabolite biosynthetic gene clusters underscores biosynthetic potential of Myxococcota including descriptions for ten novel species: Archangium lansinium sp. nov., Myxococcus landrumus sp. nov., Nannocystis bai.</title>
        <authorList>
            <person name="Ahearne A."/>
            <person name="Stevens C."/>
            <person name="Phillips K."/>
        </authorList>
    </citation>
    <scope>NUCLEOTIDE SEQUENCE [LARGE SCALE GENOMIC DNA]</scope>
    <source>
        <strain evidence="11 12">MIWBW</strain>
    </source>
</reference>
<evidence type="ECO:0000256" key="3">
    <source>
        <dbReference type="ARBA" id="ARBA00022679"/>
    </source>
</evidence>
<dbReference type="InterPro" id="IPR035965">
    <property type="entry name" value="PAS-like_dom_sf"/>
</dbReference>